<dbReference type="EMBL" id="AM260480">
    <property type="protein sequence ID" value="CAJ95831.1"/>
    <property type="molecule type" value="Genomic_DNA"/>
</dbReference>
<evidence type="ECO:0000313" key="2">
    <source>
        <dbReference type="EMBL" id="CAJ95831.1"/>
    </source>
</evidence>
<protein>
    <submittedName>
        <fullName evidence="2">Probable extra-cytoplasmic solute receptor</fullName>
    </submittedName>
</protein>
<dbReference type="Gene3D" id="3.40.190.150">
    <property type="entry name" value="Bordetella uptake gene, domain 1"/>
    <property type="match status" value="1"/>
</dbReference>
<dbReference type="AlphaFoldDB" id="Q0K2E3"/>
<dbReference type="Pfam" id="PF03401">
    <property type="entry name" value="TctC"/>
    <property type="match status" value="1"/>
</dbReference>
<dbReference type="PIRSF" id="PIRSF017082">
    <property type="entry name" value="YflP"/>
    <property type="match status" value="1"/>
</dbReference>
<reference evidence="2 3" key="1">
    <citation type="journal article" date="2006" name="Nat. Biotechnol.">
        <title>Genome sequence of the bioplastic-producing 'Knallgas' bacterium Ralstonia eutropha H16.</title>
        <authorList>
            <person name="Pohlmann A."/>
            <person name="Fricke W.F."/>
            <person name="Reinecke F."/>
            <person name="Kusian B."/>
            <person name="Liesegang H."/>
            <person name="Cramm R."/>
            <person name="Eitinger T."/>
            <person name="Ewering C."/>
            <person name="Potter M."/>
            <person name="Schwartz E."/>
            <person name="Strittmatter A."/>
            <person name="Voss I."/>
            <person name="Gottschalk G."/>
            <person name="Steinbuechel A."/>
            <person name="Friedrich B."/>
            <person name="Bowien B."/>
        </authorList>
    </citation>
    <scope>NUCLEOTIDE SEQUENCE [LARGE SCALE GENOMIC DNA]</scope>
    <source>
        <strain evidence="3">ATCC 17699 / DSM 428 / KCTC 22496 / NCIMB 10442 / H16 / Stanier 337</strain>
    </source>
</reference>
<dbReference type="CDD" id="cd07012">
    <property type="entry name" value="PBP2_Bug_TTT"/>
    <property type="match status" value="1"/>
</dbReference>
<dbReference type="eggNOG" id="COG3181">
    <property type="taxonomic scope" value="Bacteria"/>
</dbReference>
<dbReference type="SUPFAM" id="SSF53850">
    <property type="entry name" value="Periplasmic binding protein-like II"/>
    <property type="match status" value="1"/>
</dbReference>
<proteinExistence type="inferred from homology"/>
<keyword evidence="3" id="KW-1185">Reference proteome</keyword>
<dbReference type="PANTHER" id="PTHR42928:SF5">
    <property type="entry name" value="BLR1237 PROTEIN"/>
    <property type="match status" value="1"/>
</dbReference>
<keyword evidence="2" id="KW-0675">Receptor</keyword>
<dbReference type="KEGG" id="reh:H16_B1040"/>
<dbReference type="InterPro" id="IPR005064">
    <property type="entry name" value="BUG"/>
</dbReference>
<gene>
    <name evidence="2" type="ordered locus">H16_B1040</name>
</gene>
<dbReference type="STRING" id="381666.H16_B1040"/>
<comment type="similarity">
    <text evidence="1">Belongs to the UPF0065 (bug) family.</text>
</comment>
<dbReference type="Proteomes" id="UP000008210">
    <property type="component" value="Chromosome 2"/>
</dbReference>
<organism evidence="2 3">
    <name type="scientific">Cupriavidus necator (strain ATCC 17699 / DSM 428 / KCTC 22496 / NCIMB 10442 / H16 / Stanier 337)</name>
    <name type="common">Ralstonia eutropha</name>
    <dbReference type="NCBI Taxonomy" id="381666"/>
    <lineage>
        <taxon>Bacteria</taxon>
        <taxon>Pseudomonadati</taxon>
        <taxon>Pseudomonadota</taxon>
        <taxon>Betaproteobacteria</taxon>
        <taxon>Burkholderiales</taxon>
        <taxon>Burkholderiaceae</taxon>
        <taxon>Cupriavidus</taxon>
    </lineage>
</organism>
<evidence type="ECO:0000313" key="3">
    <source>
        <dbReference type="Proteomes" id="UP000008210"/>
    </source>
</evidence>
<dbReference type="Gene3D" id="3.40.190.10">
    <property type="entry name" value="Periplasmic binding protein-like II"/>
    <property type="match status" value="1"/>
</dbReference>
<sequence length="359" mass="39100">MERGLMLRCTWYRPCSVHLHQHSAWCLAMFRRLGRCLACLLLPCLGLVHAGAALAEGAHGYPSRPITLVVPWPAGGATDISMRILAELAGRELGQPVVVENRPGAGGTLVGGLLAAARPDGYTIGQLPLTVYRFPHQQKTAWQPLRDIQPVLMISGYTFGIVVPADSPLRSLRDLVAWGRAHPGELTVGSTGIGTTAHLAMEDVLGRSGVRYIHVPYHGTADQMLAVANGSLMAGVNSTGFAPFVETGKLRLLAVFSAQRSPRWPEVPTVSELGFADAVHNSPYGIGVPRGTDPAIVRRLHDAFRAAMQQPRHLAELARYDQELTYLNTAQYDDFLRHAWETERSFAERVGTARPRGQL</sequence>
<accession>Q0K2E3</accession>
<dbReference type="PANTHER" id="PTHR42928">
    <property type="entry name" value="TRICARBOXYLATE-BINDING PROTEIN"/>
    <property type="match status" value="1"/>
</dbReference>
<evidence type="ECO:0000256" key="1">
    <source>
        <dbReference type="ARBA" id="ARBA00006987"/>
    </source>
</evidence>
<dbReference type="InterPro" id="IPR042100">
    <property type="entry name" value="Bug_dom1"/>
</dbReference>
<dbReference type="HOGENOM" id="CLU_045683_1_2_4"/>
<name>Q0K2E3_CUPNH</name>